<protein>
    <recommendedName>
        <fullName evidence="4 12">GPI ethanolamine phosphate transferase 1</fullName>
        <ecNumber evidence="12">2.-.-.-</ecNumber>
    </recommendedName>
</protein>
<dbReference type="OMA" id="QSYFHRE"/>
<feature type="transmembrane region" description="Helical" evidence="12">
    <location>
        <begin position="827"/>
        <end position="850"/>
    </location>
</feature>
<dbReference type="PANTHER" id="PTHR12250">
    <property type="entry name" value="PHOSPHATIDYLINOSITOL GLYCAN, CLASS N"/>
    <property type="match status" value="1"/>
</dbReference>
<evidence type="ECO:0000256" key="10">
    <source>
        <dbReference type="ARBA" id="ARBA00023136"/>
    </source>
</evidence>
<feature type="transmembrane region" description="Helical" evidence="12">
    <location>
        <begin position="442"/>
        <end position="464"/>
    </location>
</feature>
<proteinExistence type="inferred from homology"/>
<comment type="subcellular location">
    <subcellularLocation>
        <location evidence="1 12">Endoplasmic reticulum membrane</location>
        <topology evidence="1 12">Multi-pass membrane protein</topology>
    </subcellularLocation>
</comment>
<dbReference type="Pfam" id="PF04987">
    <property type="entry name" value="PigN"/>
    <property type="match status" value="1"/>
</dbReference>
<feature type="transmembrane region" description="Helical" evidence="12">
    <location>
        <begin position="597"/>
        <end position="615"/>
    </location>
</feature>
<comment type="pathway">
    <text evidence="2 12">Glycolipid biosynthesis; glycosylphosphatidylinositol-anchor biosynthesis.</text>
</comment>
<evidence type="ECO:0000256" key="9">
    <source>
        <dbReference type="ARBA" id="ARBA00022989"/>
    </source>
</evidence>
<evidence type="ECO:0000256" key="8">
    <source>
        <dbReference type="ARBA" id="ARBA00022824"/>
    </source>
</evidence>
<evidence type="ECO:0000256" key="6">
    <source>
        <dbReference type="ARBA" id="ARBA00022679"/>
    </source>
</evidence>
<dbReference type="Proteomes" id="UP000694388">
    <property type="component" value="Unplaced"/>
</dbReference>
<dbReference type="SUPFAM" id="SSF53649">
    <property type="entry name" value="Alkaline phosphatase-like"/>
    <property type="match status" value="1"/>
</dbReference>
<feature type="transmembrane region" description="Helical" evidence="12">
    <location>
        <begin position="621"/>
        <end position="642"/>
    </location>
</feature>
<evidence type="ECO:0000313" key="14">
    <source>
        <dbReference type="Ensembl" id="ENSEBUP00000018935.1"/>
    </source>
</evidence>
<keyword evidence="10 12" id="KW-0472">Membrane</keyword>
<feature type="transmembrane region" description="Helical" evidence="12">
    <location>
        <begin position="510"/>
        <end position="527"/>
    </location>
</feature>
<evidence type="ECO:0000256" key="3">
    <source>
        <dbReference type="ARBA" id="ARBA00008400"/>
    </source>
</evidence>
<dbReference type="GO" id="GO:0005789">
    <property type="term" value="C:endoplasmic reticulum membrane"/>
    <property type="evidence" value="ECO:0007669"/>
    <property type="project" value="UniProtKB-SubCell"/>
</dbReference>
<organism evidence="14 15">
    <name type="scientific">Eptatretus burgeri</name>
    <name type="common">Inshore hagfish</name>
    <dbReference type="NCBI Taxonomy" id="7764"/>
    <lineage>
        <taxon>Eukaryota</taxon>
        <taxon>Metazoa</taxon>
        <taxon>Chordata</taxon>
        <taxon>Craniata</taxon>
        <taxon>Vertebrata</taxon>
        <taxon>Cyclostomata</taxon>
        <taxon>Myxini</taxon>
        <taxon>Myxiniformes</taxon>
        <taxon>Myxinidae</taxon>
        <taxon>Eptatretinae</taxon>
        <taxon>Eptatretus</taxon>
    </lineage>
</organism>
<evidence type="ECO:0000256" key="5">
    <source>
        <dbReference type="ARBA" id="ARBA00022502"/>
    </source>
</evidence>
<feature type="transmembrane region" description="Helical" evidence="12">
    <location>
        <begin position="548"/>
        <end position="567"/>
    </location>
</feature>
<dbReference type="CDD" id="cd16020">
    <property type="entry name" value="GPI_EPT_1"/>
    <property type="match status" value="1"/>
</dbReference>
<dbReference type="AlphaFoldDB" id="A0A8C4QST0"/>
<dbReference type="EC" id="2.-.-.-" evidence="12"/>
<keyword evidence="15" id="KW-1185">Reference proteome</keyword>
<reference evidence="14" key="2">
    <citation type="submission" date="2025-09" db="UniProtKB">
        <authorList>
            <consortium name="Ensembl"/>
        </authorList>
    </citation>
    <scope>IDENTIFICATION</scope>
</reference>
<comment type="similarity">
    <text evidence="3 12">Belongs to the PIGG/PIGN/PIGO family. PIGN subfamily.</text>
</comment>
<keyword evidence="8 12" id="KW-0256">Endoplasmic reticulum</keyword>
<dbReference type="GO" id="GO:0006506">
    <property type="term" value="P:GPI anchor biosynthetic process"/>
    <property type="evidence" value="ECO:0007669"/>
    <property type="project" value="UniProtKB-UniPathway"/>
</dbReference>
<keyword evidence="9 12" id="KW-1133">Transmembrane helix</keyword>
<feature type="domain" description="GPI ethanolamine phosphate transferase 1 C-terminal" evidence="13">
    <location>
        <begin position="432"/>
        <end position="886"/>
    </location>
</feature>
<reference evidence="14" key="1">
    <citation type="submission" date="2025-08" db="UniProtKB">
        <authorList>
            <consortium name="Ensembl"/>
        </authorList>
    </citation>
    <scope>IDENTIFICATION</scope>
</reference>
<feature type="transmembrane region" description="Helical" evidence="12">
    <location>
        <begin position="485"/>
        <end position="504"/>
    </location>
</feature>
<dbReference type="InterPro" id="IPR007070">
    <property type="entry name" value="GPI_EtnP_transferase_1"/>
</dbReference>
<sequence>MKLLCFLVAALAVNLLLFASIFEIYFTSPLVHGMTPHTPPLPAPARRLVLFVADGLRADAFFQVDARGSSRTPFLRDVIERRGSWGISHTRVPTESRPGHVALIAGFYEDVAAVAKGWQENPVEFDSVFNESRYTWSWGSPDILPMFAKGATGDHVYTFTYTAQKQDFAADSSKLDTWVFDNVKDFLQEARRDSHLGSKLANDRVMLFLHLLGIDISGHAHRPASQQYLQNIGAVDEGVAEIVAAIEEYFENDGKTAYLFTSDHGMTDWGSHGAGHSSETMTPVVCWGGGVNGPEHISVQTYTDSFSEEWKLNHLKRKDVNQADLAPLMATLLGIPFPMNSVGLLPLSYLNTSLAFRAEAALANALAIVEQFQVKRDIKRETALPFFYTPYQPLHDGKLLQLIVAAKKSFEKSRYDDVVRISEELVKLSLGGLRYYHTYDRAFIGTSVVFGFVGWMVYIATLILRPNVHQPSWLKTRLRLTAVNSVSLAGMSVAATLVVSTLLALKSSPFSHYAYCFLPIASWAAAVRRLPERHELLELGKRFRWRSIAAPTVLLFLGIELLVLSFFHRETLSAGLLALAAWPYTSQICYNQKIISLTWSASCLFLSIFPLLPTVGRVANISLVVLAAGLTLLLSSCALKVLQRSSTSLYLPPPPYALYAAQMCLVAVSACIVYNTHLSLERREGLPLLNQLLSWTLLGFSLLLPLLSPTLLCQRLFSICLSLTSAYLLLTTSHEALFLLVFTCVLLAWIFMESQVQRPMPSEQVLAVDFHRNSATLERNLSPDDVRRAYIFVYFIVTAFFGTGNIASINSFDPSSVYCFVTVFSPFVMGALMMWKILIPFVLVMCAFEAIRTLTLLSCKSLFLIVLLHTDFMAIHFFFMVQDHGSWLDIGVSISHFVIIMSTTIFLLLLSAVAHVFTKTVFPLPRWHDKHL</sequence>
<keyword evidence="11" id="KW-0325">Glycoprotein</keyword>
<evidence type="ECO:0000259" key="13">
    <source>
        <dbReference type="Pfam" id="PF04987"/>
    </source>
</evidence>
<dbReference type="InterPro" id="IPR017852">
    <property type="entry name" value="GPI_EtnP_transferase_1_C"/>
</dbReference>
<feature type="transmembrane region" description="Helical" evidence="12">
    <location>
        <begin position="736"/>
        <end position="752"/>
    </location>
</feature>
<dbReference type="UniPathway" id="UPA00196"/>
<feature type="transmembrane region" description="Helical" evidence="12">
    <location>
        <begin position="862"/>
        <end position="881"/>
    </location>
</feature>
<dbReference type="Ensembl" id="ENSEBUT00000019510.1">
    <property type="protein sequence ID" value="ENSEBUP00000018935.1"/>
    <property type="gene ID" value="ENSEBUG00000011801.1"/>
</dbReference>
<feature type="transmembrane region" description="Helical" evidence="12">
    <location>
        <begin position="789"/>
        <end position="807"/>
    </location>
</feature>
<evidence type="ECO:0000256" key="2">
    <source>
        <dbReference type="ARBA" id="ARBA00004687"/>
    </source>
</evidence>
<feature type="transmembrane region" description="Helical" evidence="12">
    <location>
        <begin position="893"/>
        <end position="917"/>
    </location>
</feature>
<evidence type="ECO:0000256" key="1">
    <source>
        <dbReference type="ARBA" id="ARBA00004477"/>
    </source>
</evidence>
<dbReference type="PANTHER" id="PTHR12250:SF0">
    <property type="entry name" value="GPI ETHANOLAMINE PHOSPHATE TRANSFERASE 1"/>
    <property type="match status" value="1"/>
</dbReference>
<dbReference type="FunFam" id="3.40.720.10:FF:000015">
    <property type="entry name" value="GPI ethanolamine phosphate transferase 1"/>
    <property type="match status" value="1"/>
</dbReference>
<keyword evidence="7 12" id="KW-0812">Transmembrane</keyword>
<keyword evidence="5 12" id="KW-0337">GPI-anchor biosynthesis</keyword>
<evidence type="ECO:0000256" key="11">
    <source>
        <dbReference type="ARBA" id="ARBA00023180"/>
    </source>
</evidence>
<dbReference type="InterPro" id="IPR017850">
    <property type="entry name" value="Alkaline_phosphatase_core_sf"/>
</dbReference>
<evidence type="ECO:0000256" key="7">
    <source>
        <dbReference type="ARBA" id="ARBA00022692"/>
    </source>
</evidence>
<dbReference type="Pfam" id="PF01663">
    <property type="entry name" value="Phosphodiest"/>
    <property type="match status" value="1"/>
</dbReference>
<feature type="transmembrane region" description="Helical" evidence="12">
    <location>
        <begin position="688"/>
        <end position="707"/>
    </location>
</feature>
<comment type="function">
    <text evidence="12">Ethanolamine phosphate transferase involved in glycosylphosphatidylinositol-anchor biosynthesis. Transfers ethanolamine phosphate to the first alpha-1,4-linked mannose of the glycosylphosphatidylinositol precursor of GPI-anchor.</text>
</comment>
<evidence type="ECO:0000256" key="4">
    <source>
        <dbReference type="ARBA" id="ARBA00020831"/>
    </source>
</evidence>
<dbReference type="InterPro" id="IPR037671">
    <property type="entry name" value="PIGN_N"/>
</dbReference>
<name>A0A8C4QST0_EPTBU</name>
<accession>A0A8C4QST0</accession>
<feature type="transmembrane region" description="Helical" evidence="12">
    <location>
        <begin position="654"/>
        <end position="676"/>
    </location>
</feature>
<dbReference type="GeneTree" id="ENSGT00390000017600"/>
<evidence type="ECO:0000313" key="15">
    <source>
        <dbReference type="Proteomes" id="UP000694388"/>
    </source>
</evidence>
<dbReference type="GO" id="GO:0051377">
    <property type="term" value="F:mannose-ethanolamine phosphotransferase activity"/>
    <property type="evidence" value="ECO:0007669"/>
    <property type="project" value="UniProtKB-UniRule"/>
</dbReference>
<keyword evidence="6 12" id="KW-0808">Transferase</keyword>
<dbReference type="Gene3D" id="3.40.720.10">
    <property type="entry name" value="Alkaline Phosphatase, subunit A"/>
    <property type="match status" value="1"/>
</dbReference>
<evidence type="ECO:0000256" key="12">
    <source>
        <dbReference type="RuleBase" id="RU367138"/>
    </source>
</evidence>
<dbReference type="InterPro" id="IPR002591">
    <property type="entry name" value="Phosphodiest/P_Trfase"/>
</dbReference>